<accession>A0ABY5P9W9</accession>
<dbReference type="Proteomes" id="UP001315967">
    <property type="component" value="Chromosome"/>
</dbReference>
<name>A0ABY5P9W9_9LACT</name>
<dbReference type="RefSeq" id="WP_313794745.1">
    <property type="nucleotide sequence ID" value="NZ_CP102453.1"/>
</dbReference>
<dbReference type="EMBL" id="CP102453">
    <property type="protein sequence ID" value="UUX35255.1"/>
    <property type="molecule type" value="Genomic_DNA"/>
</dbReference>
<evidence type="ECO:0000313" key="1">
    <source>
        <dbReference type="EMBL" id="UUX35255.1"/>
    </source>
</evidence>
<keyword evidence="2" id="KW-1185">Reference proteome</keyword>
<organism evidence="1 2">
    <name type="scientific">Fundicoccus culcitae</name>
    <dbReference type="NCBI Taxonomy" id="2969821"/>
    <lineage>
        <taxon>Bacteria</taxon>
        <taxon>Bacillati</taxon>
        <taxon>Bacillota</taxon>
        <taxon>Bacilli</taxon>
        <taxon>Lactobacillales</taxon>
        <taxon>Aerococcaceae</taxon>
        <taxon>Fundicoccus</taxon>
    </lineage>
</organism>
<reference evidence="1 2" key="1">
    <citation type="submission" date="2022-08" db="EMBL/GenBank/DDBJ databases">
        <title>Aerococcaceae sp. nov isolated from spoiled eye mask.</title>
        <authorList>
            <person name="Zhou G."/>
            <person name="Xie X.-B."/>
            <person name="Shi Q.-S."/>
            <person name="Wang Y.-S."/>
            <person name="Wen X."/>
            <person name="Peng H."/>
            <person name="Yang X.-J."/>
            <person name="Tao H.-B."/>
            <person name="Huang X.-M."/>
        </authorList>
    </citation>
    <scope>NUCLEOTIDE SEQUENCE [LARGE SCALE GENOMIC DNA]</scope>
    <source>
        <strain evidence="2">DM20194951</strain>
    </source>
</reference>
<evidence type="ECO:0008006" key="3">
    <source>
        <dbReference type="Google" id="ProtNLM"/>
    </source>
</evidence>
<sequence length="305" mass="35750">MYKILFIRNPKAYLPEISAYCNYFNQHAQFQAFDSKDLPANVDLAQFDIIWEFMGRGGTPIQDHQLNVHEYVSLSTGRFPRTKNMIKSLFNAKPDLRVFLNPDVKKDFKFRDNTPFVYRDMGIDPAFIHQGKQTVAKEYDFVYTGVINSTRGMDTFIRDFCDNPPGQLLLIGEVSEEIAKDYGDHPNLTFTGVLPYKKVPYYASKARYGINYMPNKYPYNIQTSTKLIEYLALGLDIITTDYQWVREFEAKYQLKFHYFDQDNKINLAKIHEETFANIFEAQNFLWDELIEESNVAERLLHLLEP</sequence>
<protein>
    <recommendedName>
        <fullName evidence="3">Glycosyltransferase</fullName>
    </recommendedName>
</protein>
<evidence type="ECO:0000313" key="2">
    <source>
        <dbReference type="Proteomes" id="UP001315967"/>
    </source>
</evidence>
<dbReference type="Gene3D" id="3.40.50.2000">
    <property type="entry name" value="Glycogen Phosphorylase B"/>
    <property type="match status" value="1"/>
</dbReference>
<proteinExistence type="predicted"/>
<dbReference type="SUPFAM" id="SSF53756">
    <property type="entry name" value="UDP-Glycosyltransferase/glycogen phosphorylase"/>
    <property type="match status" value="1"/>
</dbReference>
<gene>
    <name evidence="1" type="ORF">NRE15_06320</name>
</gene>